<dbReference type="eggNOG" id="ENOG502ZN2Y">
    <property type="taxonomic scope" value="Bacteria"/>
</dbReference>
<feature type="chain" id="PRO_5004138055" description="BSD domain-containing protein" evidence="3">
    <location>
        <begin position="23"/>
        <end position="289"/>
    </location>
</feature>
<name>N8ZKT3_9GAMM</name>
<evidence type="ECO:0000256" key="2">
    <source>
        <dbReference type="SAM" id="MobiDB-lite"/>
    </source>
</evidence>
<dbReference type="HOGENOM" id="CLU_985634_0_0_6"/>
<accession>N8ZKT3</accession>
<dbReference type="Proteomes" id="UP000013117">
    <property type="component" value="Unassembled WGS sequence"/>
</dbReference>
<gene>
    <name evidence="4" type="ORF">F960_03772</name>
</gene>
<dbReference type="PATRIC" id="fig|1120926.3.peg.3656"/>
<dbReference type="AlphaFoldDB" id="N8ZKT3"/>
<proteinExistence type="predicted"/>
<dbReference type="STRING" id="202952.GCA_000747725_02504"/>
<dbReference type="RefSeq" id="WP_004868085.1">
    <property type="nucleotide sequence ID" value="NZ_ASYY01000010.1"/>
</dbReference>
<evidence type="ECO:0008006" key="6">
    <source>
        <dbReference type="Google" id="ProtNLM"/>
    </source>
</evidence>
<feature type="compositionally biased region" description="Low complexity" evidence="2">
    <location>
        <begin position="72"/>
        <end position="83"/>
    </location>
</feature>
<keyword evidence="3" id="KW-0732">Signal</keyword>
<evidence type="ECO:0000256" key="1">
    <source>
        <dbReference type="SAM" id="Coils"/>
    </source>
</evidence>
<comment type="caution">
    <text evidence="4">The sequence shown here is derived from an EMBL/GenBank/DDBJ whole genome shotgun (WGS) entry which is preliminary data.</text>
</comment>
<dbReference type="GeneID" id="84211024"/>
<evidence type="ECO:0000256" key="3">
    <source>
        <dbReference type="SAM" id="SignalP"/>
    </source>
</evidence>
<sequence length="289" mass="33498">MKKFYYLMVCLALLWMVKLSFDNNQTSKSLESLQNDLHQSEQNNANLNDKIVALQRAIVTDQPKQETKNTEKNTQQQNTQQLNGSQQKAILITPTVLVRQQLDLIQFAISQQQYVLALDKMSQLQQNIEHYDLADTLKHSLLQAINKDKASIQQFVVAQRQQQDMFDETLNQIDLALTREIQSKNLNPAKLETKHFWQKWFQIDSVSEAPVDLMYRKVVLKEIQFRVLLAKNALFKGQVTEFQNNLDLAIDLFKQLPDSNSQRIKNKIEKLRHLEVLPTPKLNAIALLG</sequence>
<feature type="region of interest" description="Disordered" evidence="2">
    <location>
        <begin position="62"/>
        <end position="83"/>
    </location>
</feature>
<organism evidence="4 5">
    <name type="scientific">Acinetobacter gerneri DSM 14967 = CIP 107464 = MTCC 9824</name>
    <dbReference type="NCBI Taxonomy" id="1120926"/>
    <lineage>
        <taxon>Bacteria</taxon>
        <taxon>Pseudomonadati</taxon>
        <taxon>Pseudomonadota</taxon>
        <taxon>Gammaproteobacteria</taxon>
        <taxon>Moraxellales</taxon>
        <taxon>Moraxellaceae</taxon>
        <taxon>Acinetobacter</taxon>
    </lineage>
</organism>
<feature type="signal peptide" evidence="3">
    <location>
        <begin position="1"/>
        <end position="22"/>
    </location>
</feature>
<reference evidence="4 5" key="1">
    <citation type="submission" date="2013-02" db="EMBL/GenBank/DDBJ databases">
        <title>The Genome Sequence of Acinetobacter gerneri CIP 107464.</title>
        <authorList>
            <consortium name="The Broad Institute Genome Sequencing Platform"/>
            <consortium name="The Broad Institute Genome Sequencing Center for Infectious Disease"/>
            <person name="Cerqueira G."/>
            <person name="Feldgarden M."/>
            <person name="Courvalin P."/>
            <person name="Perichon B."/>
            <person name="Grillot-Courvalin C."/>
            <person name="Clermont D."/>
            <person name="Rocha E."/>
            <person name="Yoon E.-J."/>
            <person name="Nemec A."/>
            <person name="Walker B."/>
            <person name="Young S.K."/>
            <person name="Zeng Q."/>
            <person name="Gargeya S."/>
            <person name="Fitzgerald M."/>
            <person name="Haas B."/>
            <person name="Abouelleil A."/>
            <person name="Alvarado L."/>
            <person name="Arachchi H.M."/>
            <person name="Berlin A.M."/>
            <person name="Chapman S.B."/>
            <person name="Dewar J."/>
            <person name="Goldberg J."/>
            <person name="Griggs A."/>
            <person name="Gujja S."/>
            <person name="Hansen M."/>
            <person name="Howarth C."/>
            <person name="Imamovic A."/>
            <person name="Larimer J."/>
            <person name="McCowan C."/>
            <person name="Murphy C."/>
            <person name="Neiman D."/>
            <person name="Pearson M."/>
            <person name="Priest M."/>
            <person name="Roberts A."/>
            <person name="Saif S."/>
            <person name="Shea T."/>
            <person name="Sisk P."/>
            <person name="Sykes S."/>
            <person name="Wortman J."/>
            <person name="Nusbaum C."/>
            <person name="Birren B."/>
        </authorList>
    </citation>
    <scope>NUCLEOTIDE SEQUENCE [LARGE SCALE GENOMIC DNA]</scope>
    <source>
        <strain evidence="4 5">CIP 107464</strain>
    </source>
</reference>
<keyword evidence="1" id="KW-0175">Coiled coil</keyword>
<feature type="coiled-coil region" evidence="1">
    <location>
        <begin position="23"/>
        <end position="57"/>
    </location>
</feature>
<evidence type="ECO:0000313" key="4">
    <source>
        <dbReference type="EMBL" id="ENV32373.1"/>
    </source>
</evidence>
<dbReference type="EMBL" id="APPN01000080">
    <property type="protein sequence ID" value="ENV32373.1"/>
    <property type="molecule type" value="Genomic_DNA"/>
</dbReference>
<keyword evidence="5" id="KW-1185">Reference proteome</keyword>
<dbReference type="OrthoDB" id="6713263at2"/>
<protein>
    <recommendedName>
        <fullName evidence="6">BSD domain-containing protein</fullName>
    </recommendedName>
</protein>
<evidence type="ECO:0000313" key="5">
    <source>
        <dbReference type="Proteomes" id="UP000013117"/>
    </source>
</evidence>